<proteinExistence type="predicted"/>
<accession>B6HX24</accession>
<evidence type="ECO:0000313" key="1">
    <source>
        <dbReference type="EMBL" id="CAP87153.1"/>
    </source>
</evidence>
<reference evidence="1 2" key="1">
    <citation type="journal article" date="2008" name="Nat. Biotechnol.">
        <title>Genome sequencing and analysis of the filamentous fungus Penicillium chrysogenum.</title>
        <authorList>
            <person name="van den Berg M.A."/>
            <person name="Albang R."/>
            <person name="Albermann K."/>
            <person name="Badger J.H."/>
            <person name="Daran J.-M."/>
            <person name="Driessen A.J.M."/>
            <person name="Garcia-Estrada C."/>
            <person name="Fedorova N.D."/>
            <person name="Harris D.M."/>
            <person name="Heijne W.H.M."/>
            <person name="Joardar V.S."/>
            <person name="Kiel J.A.K.W."/>
            <person name="Kovalchuk A."/>
            <person name="Martin J.F."/>
            <person name="Nierman W.C."/>
            <person name="Nijland J.G."/>
            <person name="Pronk J.T."/>
            <person name="Roubos J.A."/>
            <person name="van der Klei I.J."/>
            <person name="van Peij N.N.M.E."/>
            <person name="Veenhuis M."/>
            <person name="von Doehren H."/>
            <person name="Wagner C."/>
            <person name="Wortman J.R."/>
            <person name="Bovenberg R.A.L."/>
        </authorList>
    </citation>
    <scope>NUCLEOTIDE SEQUENCE [LARGE SCALE GENOMIC DNA]</scope>
    <source>
        <strain evidence="2">ATCC 28089 / DSM 1075 / NRRL 1951 / Wisconsin 54-1255</strain>
    </source>
</reference>
<keyword evidence="2" id="KW-1185">Reference proteome</keyword>
<dbReference type="VEuPathDB" id="FungiDB:PCH_Pc24g02450"/>
<name>B6HX24_PENRW</name>
<sequence length="203" mass="23050">MEQVTEGWQSEFNSIVSIKPDEQHNWSDIEVPAMAWSLYISVGLNEGKSRGQFSSHWTSVVPDSRARKICRIFLAKIRPYRIQCILLVASWFRRLKFMRGYNEIQQDSVRTNDGQSTQDPSITVCEDFGISLAGLPSSIAPKSLETNFLVTITPDTNQTPMQSVNGLSVENQENLQRQPQSEFGRLHETQHRANILALPTELL</sequence>
<evidence type="ECO:0000313" key="2">
    <source>
        <dbReference type="Proteomes" id="UP000000724"/>
    </source>
</evidence>
<dbReference type="OrthoDB" id="10491249at2759"/>
<organism evidence="1 2">
    <name type="scientific">Penicillium rubens (strain ATCC 28089 / DSM 1075 / NRRL 1951 / Wisconsin 54-1255)</name>
    <name type="common">Penicillium chrysogenum</name>
    <dbReference type="NCBI Taxonomy" id="500485"/>
    <lineage>
        <taxon>Eukaryota</taxon>
        <taxon>Fungi</taxon>
        <taxon>Dikarya</taxon>
        <taxon>Ascomycota</taxon>
        <taxon>Pezizomycotina</taxon>
        <taxon>Eurotiomycetes</taxon>
        <taxon>Eurotiomycetidae</taxon>
        <taxon>Eurotiales</taxon>
        <taxon>Aspergillaceae</taxon>
        <taxon>Penicillium</taxon>
        <taxon>Penicillium chrysogenum species complex</taxon>
    </lineage>
</organism>
<dbReference type="HOGENOM" id="CLU_1349330_0_0_1"/>
<gene>
    <name evidence="1" type="ORF">Pc24g02450</name>
    <name evidence="1" type="ORF">PCH_Pc24g02450</name>
</gene>
<dbReference type="AlphaFoldDB" id="B6HX24"/>
<dbReference type="EMBL" id="AM920439">
    <property type="protein sequence ID" value="CAP87153.1"/>
    <property type="molecule type" value="Genomic_DNA"/>
</dbReference>
<protein>
    <submittedName>
        <fullName evidence="1">Uncharacterized protein</fullName>
    </submittedName>
</protein>
<dbReference type="Proteomes" id="UP000000724">
    <property type="component" value="Contig Pc00c24"/>
</dbReference>